<dbReference type="NCBIfam" id="TIGR03709">
    <property type="entry name" value="PPK2_rel_1"/>
    <property type="match status" value="1"/>
</dbReference>
<dbReference type="AlphaFoldDB" id="A0AA86MVJ7"/>
<evidence type="ECO:0000256" key="2">
    <source>
        <dbReference type="ARBA" id="ARBA00022679"/>
    </source>
</evidence>
<dbReference type="Gene3D" id="3.40.50.300">
    <property type="entry name" value="P-loop containing nucleotide triphosphate hydrolases"/>
    <property type="match status" value="1"/>
</dbReference>
<dbReference type="PIRSF" id="PIRSF028756">
    <property type="entry name" value="PPK2_prd"/>
    <property type="match status" value="1"/>
</dbReference>
<keyword evidence="3" id="KW-0418">Kinase</keyword>
<dbReference type="InterPro" id="IPR022488">
    <property type="entry name" value="PPK2-related"/>
</dbReference>
<dbReference type="Pfam" id="PF03976">
    <property type="entry name" value="PPK2"/>
    <property type="match status" value="1"/>
</dbReference>
<evidence type="ECO:0000313" key="6">
    <source>
        <dbReference type="Proteomes" id="UP001179121"/>
    </source>
</evidence>
<evidence type="ECO:0000259" key="4">
    <source>
        <dbReference type="Pfam" id="PF03976"/>
    </source>
</evidence>
<feature type="domain" description="Polyphosphate kinase-2-related" evidence="4">
    <location>
        <begin position="34"/>
        <end position="256"/>
    </location>
</feature>
<dbReference type="InterPro" id="IPR022300">
    <property type="entry name" value="PPK2-rel_1"/>
</dbReference>
<dbReference type="InterPro" id="IPR016898">
    <property type="entry name" value="Polyphosphate_phosphotransfera"/>
</dbReference>
<reference evidence="5" key="1">
    <citation type="submission" date="2022-10" db="EMBL/GenBank/DDBJ databases">
        <authorList>
            <person name="Koch H."/>
        </authorList>
    </citation>
    <scope>NUCLEOTIDE SEQUENCE</scope>
    <source>
        <strain evidence="5">DNF</strain>
    </source>
</reference>
<dbReference type="GO" id="GO:0008976">
    <property type="term" value="F:polyphosphate kinase activity"/>
    <property type="evidence" value="ECO:0007669"/>
    <property type="project" value="InterPro"/>
</dbReference>
<dbReference type="PANTHER" id="PTHR34383">
    <property type="entry name" value="POLYPHOSPHATE:AMP PHOSPHOTRANSFERASE-RELATED"/>
    <property type="match status" value="1"/>
</dbReference>
<dbReference type="PANTHER" id="PTHR34383:SF3">
    <property type="entry name" value="POLYPHOSPHATE:AMP PHOSPHOTRANSFERASE"/>
    <property type="match status" value="1"/>
</dbReference>
<organism evidence="5 6">
    <name type="scientific">Nitrospira tepida</name>
    <dbReference type="NCBI Taxonomy" id="2973512"/>
    <lineage>
        <taxon>Bacteria</taxon>
        <taxon>Pseudomonadati</taxon>
        <taxon>Nitrospirota</taxon>
        <taxon>Nitrospiria</taxon>
        <taxon>Nitrospirales</taxon>
        <taxon>Nitrospiraceae</taxon>
        <taxon>Nitrospira</taxon>
    </lineage>
</organism>
<evidence type="ECO:0000256" key="1">
    <source>
        <dbReference type="ARBA" id="ARBA00009924"/>
    </source>
</evidence>
<evidence type="ECO:0000256" key="3">
    <source>
        <dbReference type="ARBA" id="ARBA00022777"/>
    </source>
</evidence>
<keyword evidence="2" id="KW-0808">Transferase</keyword>
<dbReference type="RefSeq" id="WP_289266824.1">
    <property type="nucleotide sequence ID" value="NZ_OX365700.1"/>
</dbReference>
<comment type="similarity">
    <text evidence="1">Belongs to the polyphosphate kinase 2 (PPK2) family. Class I subfamily.</text>
</comment>
<gene>
    <name evidence="5" type="ORF">DNFV4_00219</name>
</gene>
<keyword evidence="6" id="KW-1185">Reference proteome</keyword>
<accession>A0AA86MVJ7</accession>
<protein>
    <submittedName>
        <fullName evidence="5">Polyphosphate:AMP/ADP phosphotransferase</fullName>
    </submittedName>
</protein>
<dbReference type="Proteomes" id="UP001179121">
    <property type="component" value="Chromosome"/>
</dbReference>
<evidence type="ECO:0000313" key="5">
    <source>
        <dbReference type="EMBL" id="CAI4029800.1"/>
    </source>
</evidence>
<dbReference type="InterPro" id="IPR027417">
    <property type="entry name" value="P-loop_NTPase"/>
</dbReference>
<proteinExistence type="inferred from homology"/>
<name>A0AA86MVJ7_9BACT</name>
<sequence length="274" mass="31872">MNLKPYRVKPGTRLQLDRWDPGETGTYKKNERVKEKAKAETARLIDRISALQERLYANGDRALLIVLQGMDTSGKDSTIKHVMSGVNPQGCKVVSFKTPSEKELNHDFLWRIHQEVPAKGQIGIFNRSHYEDVLITRVHGMISDRVAKRRFGQIKEFEELLTENGTAIVKFFLYISKDEQKQRLLERVRDPEKRWKFNEGDLEERKLWDDYLRVFEAVISKTSTESAPWYIVPANRKWFRNLLVARAVVEALEAMNLGCPKPSADIDWDRLVIE</sequence>
<dbReference type="EMBL" id="OX365700">
    <property type="protein sequence ID" value="CAI4029800.1"/>
    <property type="molecule type" value="Genomic_DNA"/>
</dbReference>
<dbReference type="KEGG" id="nti:DNFV4_00219"/>
<dbReference type="GO" id="GO:0006797">
    <property type="term" value="P:polyphosphate metabolic process"/>
    <property type="evidence" value="ECO:0007669"/>
    <property type="project" value="InterPro"/>
</dbReference>
<dbReference type="SUPFAM" id="SSF52540">
    <property type="entry name" value="P-loop containing nucleoside triphosphate hydrolases"/>
    <property type="match status" value="1"/>
</dbReference>